<dbReference type="RefSeq" id="WP_074732371.1">
    <property type="nucleotide sequence ID" value="NZ_FNYK01000040.1"/>
</dbReference>
<proteinExistence type="predicted"/>
<protein>
    <submittedName>
        <fullName evidence="1">Uncharacterized protein</fullName>
    </submittedName>
</protein>
<name>A0A1H6VAZ9_9FIRM</name>
<keyword evidence="2" id="KW-1185">Reference proteome</keyword>
<dbReference type="Gene3D" id="2.40.30.200">
    <property type="match status" value="1"/>
</dbReference>
<gene>
    <name evidence="1" type="ORF">SAMN04487834_104029</name>
</gene>
<evidence type="ECO:0000313" key="1">
    <source>
        <dbReference type="EMBL" id="SEI97415.1"/>
    </source>
</evidence>
<dbReference type="EMBL" id="FNYK01000040">
    <property type="protein sequence ID" value="SEI97415.1"/>
    <property type="molecule type" value="Genomic_DNA"/>
</dbReference>
<sequence>MNIERYERKIGNVKFGSHDMLRDYGVIMTSFDIGMPSQKRSSIEVPGMDGVIDLTYVLSDQKIYENRPVSMTFEIPYRNGAAPWDIHERIANDIHGNEMYISLSFYPGWHLEGNVSVDGMSMNDGTATFKVTCDCNPYFIKNSLTMATYAVSGTMDAYIRNATRWTIPSTEVNGTVSVKTDDAAVSLSTGKGRNAAIVLKSGINKITLGGSGTITFEYQEARL</sequence>
<dbReference type="AlphaFoldDB" id="A0A1H6VAZ9"/>
<evidence type="ECO:0000313" key="2">
    <source>
        <dbReference type="Proteomes" id="UP000183028"/>
    </source>
</evidence>
<organism evidence="1 2">
    <name type="scientific">Sharpea azabuensis</name>
    <dbReference type="NCBI Taxonomy" id="322505"/>
    <lineage>
        <taxon>Bacteria</taxon>
        <taxon>Bacillati</taxon>
        <taxon>Bacillota</taxon>
        <taxon>Erysipelotrichia</taxon>
        <taxon>Erysipelotrichales</taxon>
        <taxon>Coprobacillaceae</taxon>
        <taxon>Sharpea</taxon>
    </lineage>
</organism>
<reference evidence="2" key="1">
    <citation type="submission" date="2016-10" db="EMBL/GenBank/DDBJ databases">
        <authorList>
            <person name="Varghese N."/>
            <person name="Submissions S."/>
        </authorList>
    </citation>
    <scope>NUCLEOTIDE SEQUENCE [LARGE SCALE GENOMIC DNA]</scope>
    <source>
        <strain evidence="2">DSM 20406</strain>
    </source>
</reference>
<dbReference type="OrthoDB" id="2052648at2"/>
<accession>A0A1H6VAZ9</accession>
<dbReference type="Proteomes" id="UP000183028">
    <property type="component" value="Unassembled WGS sequence"/>
</dbReference>